<feature type="non-terminal residue" evidence="2">
    <location>
        <position position="90"/>
    </location>
</feature>
<comment type="caution">
    <text evidence="2">The sequence shown here is derived from an EMBL/GenBank/DDBJ whole genome shotgun (WGS) entry which is preliminary data.</text>
</comment>
<evidence type="ECO:0000313" key="3">
    <source>
        <dbReference type="Proteomes" id="UP000814003"/>
    </source>
</evidence>
<feature type="domain" description="Phage tail assembly chaperone-like" evidence="1">
    <location>
        <begin position="17"/>
        <end position="75"/>
    </location>
</feature>
<evidence type="ECO:0000313" key="2">
    <source>
        <dbReference type="EMBL" id="MCF5107046.1"/>
    </source>
</evidence>
<accession>A0ABS9F3V8</accession>
<reference evidence="2 3" key="1">
    <citation type="submission" date="2019-11" db="EMBL/GenBank/DDBJ databases">
        <title>Epiphytic Pseudomonas syringae from cherry orchards.</title>
        <authorList>
            <person name="Hulin M.T."/>
        </authorList>
    </citation>
    <scope>NUCLEOTIDE SEQUENCE [LARGE SCALE GENOMIC DNA]</scope>
    <source>
        <strain evidence="2 3">PA-6-5B</strain>
    </source>
</reference>
<dbReference type="InterPro" id="IPR031893">
    <property type="entry name" value="Phage_tail_APC"/>
</dbReference>
<evidence type="ECO:0000259" key="1">
    <source>
        <dbReference type="Pfam" id="PF16778"/>
    </source>
</evidence>
<dbReference type="RefSeq" id="WP_236384346.1">
    <property type="nucleotide sequence ID" value="NZ_WKED01000011.1"/>
</dbReference>
<proteinExistence type="predicted"/>
<name>A0ABS9F3V8_9PSED</name>
<organism evidence="2 3">
    <name type="scientific">Pseudomonas gessardii</name>
    <dbReference type="NCBI Taxonomy" id="78544"/>
    <lineage>
        <taxon>Bacteria</taxon>
        <taxon>Pseudomonadati</taxon>
        <taxon>Pseudomonadota</taxon>
        <taxon>Gammaproteobacteria</taxon>
        <taxon>Pseudomonadales</taxon>
        <taxon>Pseudomonadaceae</taxon>
        <taxon>Pseudomonas</taxon>
    </lineage>
</organism>
<dbReference type="EMBL" id="WKED01000011">
    <property type="protein sequence ID" value="MCF5107046.1"/>
    <property type="molecule type" value="Genomic_DNA"/>
</dbReference>
<protein>
    <recommendedName>
        <fullName evidence="1">Phage tail assembly chaperone-like domain-containing protein</fullName>
    </recommendedName>
</protein>
<sequence>MKPVFASAELHPLIKWSVIRTSRDADLAASDYAAMPDYPMADKDRPVFVAYRKALRDIPDQGADPDTVIWPEKPAFLKQLAPPRQRFFFR</sequence>
<dbReference type="Pfam" id="PF16778">
    <property type="entry name" value="Phage_tail_APC"/>
    <property type="match status" value="1"/>
</dbReference>
<keyword evidence="3" id="KW-1185">Reference proteome</keyword>
<gene>
    <name evidence="2" type="ORF">GIW56_09365</name>
</gene>
<dbReference type="Gene3D" id="6.10.140.1310">
    <property type="match status" value="1"/>
</dbReference>
<dbReference type="Proteomes" id="UP000814003">
    <property type="component" value="Unassembled WGS sequence"/>
</dbReference>